<protein>
    <submittedName>
        <fullName evidence="2">Uncharacterized protein</fullName>
    </submittedName>
</protein>
<keyword evidence="3" id="KW-1185">Reference proteome</keyword>
<feature type="compositionally biased region" description="Basic and acidic residues" evidence="1">
    <location>
        <begin position="19"/>
        <end position="31"/>
    </location>
</feature>
<comment type="caution">
    <text evidence="2">The sequence shown here is derived from an EMBL/GenBank/DDBJ whole genome shotgun (WGS) entry which is preliminary data.</text>
</comment>
<dbReference type="Proteomes" id="UP001258017">
    <property type="component" value="Unassembled WGS sequence"/>
</dbReference>
<reference evidence="2" key="2">
    <citation type="journal article" date="2023" name="Commun. Biol.">
        <title>Intrasexual cuticular hydrocarbon dimorphism in a wasp sheds light on hydrocarbon biosynthesis genes in Hymenoptera.</title>
        <authorList>
            <person name="Moris V.C."/>
            <person name="Podsiadlowski L."/>
            <person name="Martin S."/>
            <person name="Oeyen J.P."/>
            <person name="Donath A."/>
            <person name="Petersen M."/>
            <person name="Wilbrandt J."/>
            <person name="Misof B."/>
            <person name="Liedtke D."/>
            <person name="Thamm M."/>
            <person name="Scheiner R."/>
            <person name="Schmitt T."/>
            <person name="Niehuis O."/>
        </authorList>
    </citation>
    <scope>NUCLEOTIDE SEQUENCE</scope>
    <source>
        <strain evidence="2">GBR_01_08_01A</strain>
    </source>
</reference>
<proteinExistence type="predicted"/>
<evidence type="ECO:0000313" key="3">
    <source>
        <dbReference type="Proteomes" id="UP001258017"/>
    </source>
</evidence>
<dbReference type="EMBL" id="JAIFRP010000031">
    <property type="protein sequence ID" value="KAK2582668.1"/>
    <property type="molecule type" value="Genomic_DNA"/>
</dbReference>
<organism evidence="2 3">
    <name type="scientific">Odynerus spinipes</name>
    <dbReference type="NCBI Taxonomy" id="1348599"/>
    <lineage>
        <taxon>Eukaryota</taxon>
        <taxon>Metazoa</taxon>
        <taxon>Ecdysozoa</taxon>
        <taxon>Arthropoda</taxon>
        <taxon>Hexapoda</taxon>
        <taxon>Insecta</taxon>
        <taxon>Pterygota</taxon>
        <taxon>Neoptera</taxon>
        <taxon>Endopterygota</taxon>
        <taxon>Hymenoptera</taxon>
        <taxon>Apocrita</taxon>
        <taxon>Aculeata</taxon>
        <taxon>Vespoidea</taxon>
        <taxon>Vespidae</taxon>
        <taxon>Eumeninae</taxon>
        <taxon>Odynerus</taxon>
    </lineage>
</organism>
<name>A0AAD9RNX9_9HYME</name>
<evidence type="ECO:0000256" key="1">
    <source>
        <dbReference type="SAM" id="MobiDB-lite"/>
    </source>
</evidence>
<accession>A0AAD9RNX9</accession>
<feature type="region of interest" description="Disordered" evidence="1">
    <location>
        <begin position="1"/>
        <end position="32"/>
    </location>
</feature>
<gene>
    <name evidence="2" type="ORF">KPH14_004946</name>
</gene>
<evidence type="ECO:0000313" key="2">
    <source>
        <dbReference type="EMBL" id="KAK2582668.1"/>
    </source>
</evidence>
<dbReference type="AlphaFoldDB" id="A0AAD9RNX9"/>
<sequence length="89" mass="10265">MSYFQKEFSTRSGRRVRGRSREERTQPESKKSRNVVSVLRIFYGQRWLAAGRAGLSISRGKLYPGYSLLRLSLFCGRRQPPRPAAPMSE</sequence>
<reference evidence="2" key="1">
    <citation type="submission" date="2021-08" db="EMBL/GenBank/DDBJ databases">
        <authorList>
            <person name="Misof B."/>
            <person name="Oliver O."/>
            <person name="Podsiadlowski L."/>
            <person name="Donath A."/>
            <person name="Peters R."/>
            <person name="Mayer C."/>
            <person name="Rust J."/>
            <person name="Gunkel S."/>
            <person name="Lesny P."/>
            <person name="Martin S."/>
            <person name="Oeyen J.P."/>
            <person name="Petersen M."/>
            <person name="Panagiotis P."/>
            <person name="Wilbrandt J."/>
            <person name="Tanja T."/>
        </authorList>
    </citation>
    <scope>NUCLEOTIDE SEQUENCE</scope>
    <source>
        <strain evidence="2">GBR_01_08_01A</strain>
        <tissue evidence="2">Thorax + abdomen</tissue>
    </source>
</reference>